<dbReference type="EMBL" id="ML994613">
    <property type="protein sequence ID" value="KAF2193669.1"/>
    <property type="molecule type" value="Genomic_DNA"/>
</dbReference>
<dbReference type="OrthoDB" id="275936at2759"/>
<name>A0A6A6ESB6_9PEZI</name>
<dbReference type="PANTHER" id="PTHR37845:SF1">
    <property type="entry name" value="SEQUENCE ORPHAN"/>
    <property type="match status" value="1"/>
</dbReference>
<organism evidence="1 2">
    <name type="scientific">Zopfia rhizophila CBS 207.26</name>
    <dbReference type="NCBI Taxonomy" id="1314779"/>
    <lineage>
        <taxon>Eukaryota</taxon>
        <taxon>Fungi</taxon>
        <taxon>Dikarya</taxon>
        <taxon>Ascomycota</taxon>
        <taxon>Pezizomycotina</taxon>
        <taxon>Dothideomycetes</taxon>
        <taxon>Dothideomycetes incertae sedis</taxon>
        <taxon>Zopfiaceae</taxon>
        <taxon>Zopfia</taxon>
    </lineage>
</organism>
<evidence type="ECO:0000313" key="1">
    <source>
        <dbReference type="EMBL" id="KAF2193669.1"/>
    </source>
</evidence>
<dbReference type="InterPro" id="IPR038781">
    <property type="entry name" value="C365.16-ike"/>
</dbReference>
<accession>A0A6A6ESB6</accession>
<dbReference type="GO" id="GO:0005739">
    <property type="term" value="C:mitochondrion"/>
    <property type="evidence" value="ECO:0007669"/>
    <property type="project" value="TreeGrafter"/>
</dbReference>
<dbReference type="AlphaFoldDB" id="A0A6A6ESB6"/>
<gene>
    <name evidence="1" type="ORF">K469DRAFT_734894</name>
</gene>
<reference evidence="1" key="1">
    <citation type="journal article" date="2020" name="Stud. Mycol.">
        <title>101 Dothideomycetes genomes: a test case for predicting lifestyles and emergence of pathogens.</title>
        <authorList>
            <person name="Haridas S."/>
            <person name="Albert R."/>
            <person name="Binder M."/>
            <person name="Bloem J."/>
            <person name="Labutti K."/>
            <person name="Salamov A."/>
            <person name="Andreopoulos B."/>
            <person name="Baker S."/>
            <person name="Barry K."/>
            <person name="Bills G."/>
            <person name="Bluhm B."/>
            <person name="Cannon C."/>
            <person name="Castanera R."/>
            <person name="Culley D."/>
            <person name="Daum C."/>
            <person name="Ezra D."/>
            <person name="Gonzalez J."/>
            <person name="Henrissat B."/>
            <person name="Kuo A."/>
            <person name="Liang C."/>
            <person name="Lipzen A."/>
            <person name="Lutzoni F."/>
            <person name="Magnuson J."/>
            <person name="Mondo S."/>
            <person name="Nolan M."/>
            <person name="Ohm R."/>
            <person name="Pangilinan J."/>
            <person name="Park H.-J."/>
            <person name="Ramirez L."/>
            <person name="Alfaro M."/>
            <person name="Sun H."/>
            <person name="Tritt A."/>
            <person name="Yoshinaga Y."/>
            <person name="Zwiers L.-H."/>
            <person name="Turgeon B."/>
            <person name="Goodwin S."/>
            <person name="Spatafora J."/>
            <person name="Crous P."/>
            <person name="Grigoriev I."/>
        </authorList>
    </citation>
    <scope>NUCLEOTIDE SEQUENCE</scope>
    <source>
        <strain evidence="1">CBS 207.26</strain>
    </source>
</reference>
<keyword evidence="2" id="KW-1185">Reference proteome</keyword>
<evidence type="ECO:0000313" key="2">
    <source>
        <dbReference type="Proteomes" id="UP000800200"/>
    </source>
</evidence>
<proteinExistence type="predicted"/>
<sequence>MLRNLLDFFDNWGSALLALLVGDLSAAAISATLVAPIVAAIDRAVVENASFNRPLLRTLGTHALCSLRQPRRFFNTRIFFIVWTLYATTYSTANATESLAKEFLQTADKAAVGTMTFISTFLVNTPLGVWKDVRFAQFYGTAPSPITGSVAKTLMDPTQPATVASTPSLNRRMPYRGVPAAVCATFLLRDSLTIFGSFTLAPQLSAAIPDSLAANPNTKTTITQLVVPVLTQLVATPVHLLGLDLYNRPHAVGLSDRLARSRRNLPPATAMRCFRIIPAFGFGCITNMGLRSFFHEELRSKPRAT</sequence>
<dbReference type="PANTHER" id="PTHR37845">
    <property type="entry name" value="SEQUENCE ORPHAN"/>
    <property type="match status" value="1"/>
</dbReference>
<protein>
    <submittedName>
        <fullName evidence="1">Uncharacterized protein</fullName>
    </submittedName>
</protein>
<dbReference type="Proteomes" id="UP000800200">
    <property type="component" value="Unassembled WGS sequence"/>
</dbReference>